<evidence type="ECO:0000313" key="3">
    <source>
        <dbReference type="Proteomes" id="UP001056426"/>
    </source>
</evidence>
<dbReference type="InterPro" id="IPR027417">
    <property type="entry name" value="P-loop_NTPase"/>
</dbReference>
<dbReference type="SUPFAM" id="SSF52540">
    <property type="entry name" value="P-loop containing nucleoside triphosphate hydrolases"/>
    <property type="match status" value="1"/>
</dbReference>
<sequence length="963" mass="110750">MLHYIIQEKKTKWLQSDDCTIRDLVKYIRDKGHLRDTQIEAIETYLFLKIQGQNKPLWQLFSEGFFTNGTDLTKLDINQIPREYLSQNKNAFALFDFARQKNGNGTYIPELEKRIKANPASLDYDTIIKSIFYNVSYADYLMSLPMGAGKTFLMAAFIYLDLYFAANEPDNKAFAHNFLVLIPSGLKSSIVPSLKTIENFDPSWVLSEPSASNLKKLLKFEVLDEQKTAKKSNKARNPNAQKVNACLPNPFGQVFVVNAEKVILESFKFNAQTELELDEEEKDTTNDLKRLFGQIPNLSILIDEVHHAATDDIKLRQAVNYWHSKGNITTVLGFSGTPYLQSAEKIKVGDYEFKFSQITNTVYYYPLVTAIRKFLKTPTVKIGQNLDRFQIIKQGIEDFDNQYKNKVYENGTIAKVAIYCSNIEVLEEEVYPFLTGELKINPNEILRFHKGNKAHPQPEGSELEFRSLDLPISKKRYILLVQIGKEGWDCKSLTGVILSQKGDSPQNMVLQTSCRCLRQVDKGKEETALIWLNKDNADTLNKQLKQEQNTSIEELNSTKRTGKPETIDRHSRMDFLQLPKVDFYQMKVTYQAIDEEETPNTKAKLKALLKNIDNFKASALITTSDIANIDTGEIDVINETGIAFANFNQWLFEISRESFGLISEALLHQYDSELNEIFETVSYEKKGQRYFNELYDLHTIQSKIRLAFSIKRDLQTDTEVIPKQAELLIAERLTEVEKNAKLYPNEADTTKILELDKSNASVSIDIAEIEKAYQLMKETLEAQGMGNFVPTYESFKADKDYSLPVKSKNHTFHYLPYNFGGSGSSGFEIETLQKALQLADFKNKELEIYYNGERGLTEFVINCFAKEGRYWKNIGKYTTDFLIVKRTAKDKIHKALLIETKGSVYAEDKVFQKKKNYVETEFLKLNKEKFGYQRFDFLYLEDSKDIAANISKLNNKINQFFND</sequence>
<evidence type="ECO:0000259" key="1">
    <source>
        <dbReference type="Pfam" id="PF04851"/>
    </source>
</evidence>
<dbReference type="REBASE" id="634381">
    <property type="entry name" value="Asp910ORF11725P"/>
</dbReference>
<feature type="domain" description="Helicase/UvrB N-terminal" evidence="1">
    <location>
        <begin position="139"/>
        <end position="339"/>
    </location>
</feature>
<dbReference type="KEGG" id="alkq:M9189_11730"/>
<reference evidence="2" key="1">
    <citation type="submission" date="2022-05" db="EMBL/GenBank/DDBJ databases">
        <authorList>
            <person name="Sun X."/>
        </authorList>
    </citation>
    <scope>NUCLEOTIDE SEQUENCE</scope>
    <source>
        <strain evidence="2">Ai-910</strain>
    </source>
</reference>
<protein>
    <submittedName>
        <fullName evidence="2">DEAD/DEAH box helicase family protein</fullName>
    </submittedName>
</protein>
<dbReference type="EMBL" id="CP098400">
    <property type="protein sequence ID" value="URW79522.1"/>
    <property type="molecule type" value="Genomic_DNA"/>
</dbReference>
<reference evidence="2" key="2">
    <citation type="submission" date="2022-06" db="EMBL/GenBank/DDBJ databases">
        <title>Xiashengella guii gen. nov. sp. nov., a bacterium isolated form anaerobic digestion tank.</title>
        <authorList>
            <person name="Huang H."/>
        </authorList>
    </citation>
    <scope>NUCLEOTIDE SEQUENCE</scope>
    <source>
        <strain evidence="2">Ai-910</strain>
    </source>
</reference>
<accession>A0A9J6ZNN8</accession>
<dbReference type="Pfam" id="PF04851">
    <property type="entry name" value="ResIII"/>
    <property type="match status" value="1"/>
</dbReference>
<name>A0A9J6ZNN8_9BACT</name>
<evidence type="ECO:0000313" key="2">
    <source>
        <dbReference type="EMBL" id="URW79522.1"/>
    </source>
</evidence>
<dbReference type="GO" id="GO:0004386">
    <property type="term" value="F:helicase activity"/>
    <property type="evidence" value="ECO:0007669"/>
    <property type="project" value="UniProtKB-KW"/>
</dbReference>
<keyword evidence="2" id="KW-0067">ATP-binding</keyword>
<dbReference type="Proteomes" id="UP001056426">
    <property type="component" value="Chromosome"/>
</dbReference>
<gene>
    <name evidence="2" type="ORF">M9189_11730</name>
</gene>
<dbReference type="GO" id="GO:0016787">
    <property type="term" value="F:hydrolase activity"/>
    <property type="evidence" value="ECO:0007669"/>
    <property type="project" value="InterPro"/>
</dbReference>
<proteinExistence type="predicted"/>
<keyword evidence="2" id="KW-0347">Helicase</keyword>
<keyword evidence="2" id="KW-0378">Hydrolase</keyword>
<dbReference type="GO" id="GO:0005524">
    <property type="term" value="F:ATP binding"/>
    <property type="evidence" value="ECO:0007669"/>
    <property type="project" value="InterPro"/>
</dbReference>
<dbReference type="GO" id="GO:0003677">
    <property type="term" value="F:DNA binding"/>
    <property type="evidence" value="ECO:0007669"/>
    <property type="project" value="InterPro"/>
</dbReference>
<dbReference type="RefSeq" id="WP_250723470.1">
    <property type="nucleotide sequence ID" value="NZ_CP098400.1"/>
</dbReference>
<organism evidence="2 3">
    <name type="scientific">Xiashengella succiniciproducens</name>
    <dbReference type="NCBI Taxonomy" id="2949635"/>
    <lineage>
        <taxon>Bacteria</taxon>
        <taxon>Pseudomonadati</taxon>
        <taxon>Bacteroidota</taxon>
        <taxon>Bacteroidia</taxon>
        <taxon>Marinilabiliales</taxon>
        <taxon>Marinilabiliaceae</taxon>
        <taxon>Xiashengella</taxon>
    </lineage>
</organism>
<keyword evidence="3" id="KW-1185">Reference proteome</keyword>
<dbReference type="AlphaFoldDB" id="A0A9J6ZNN8"/>
<dbReference type="Gene3D" id="3.40.50.300">
    <property type="entry name" value="P-loop containing nucleotide triphosphate hydrolases"/>
    <property type="match status" value="2"/>
</dbReference>
<dbReference type="InterPro" id="IPR006935">
    <property type="entry name" value="Helicase/UvrB_N"/>
</dbReference>
<keyword evidence="2" id="KW-0547">Nucleotide-binding</keyword>